<dbReference type="EMBL" id="OCST01000001">
    <property type="protein sequence ID" value="SOE49842.1"/>
    <property type="molecule type" value="Genomic_DNA"/>
</dbReference>
<dbReference type="AlphaFoldDB" id="A0A2C8YHK6"/>
<dbReference type="PANTHER" id="PTHR38011">
    <property type="entry name" value="DIHYDROFOLATE REDUCTASE FAMILY PROTEIN (AFU_ORTHOLOGUE AFUA_8G06820)"/>
    <property type="match status" value="1"/>
</dbReference>
<dbReference type="InterPro" id="IPR024072">
    <property type="entry name" value="DHFR-like_dom_sf"/>
</dbReference>
<evidence type="ECO:0000313" key="5">
    <source>
        <dbReference type="EMBL" id="SOE49842.1"/>
    </source>
</evidence>
<organism evidence="5 6">
    <name type="scientific">Salinibacterium xinjiangense</name>
    <dbReference type="NCBI Taxonomy" id="386302"/>
    <lineage>
        <taxon>Bacteria</taxon>
        <taxon>Bacillati</taxon>
        <taxon>Actinomycetota</taxon>
        <taxon>Actinomycetes</taxon>
        <taxon>Micrococcales</taxon>
        <taxon>Microbacteriaceae</taxon>
        <taxon>Salinibacterium</taxon>
    </lineage>
</organism>
<protein>
    <submittedName>
        <fullName evidence="5">Pyrimidine reductase, riboflavin biosynthesis</fullName>
    </submittedName>
</protein>
<dbReference type="InterPro" id="IPR050765">
    <property type="entry name" value="Riboflavin_Biosynth_HTPR"/>
</dbReference>
<sequence length="242" mass="25644">MTARIDRLWPDPADNLSDDDIVAGLATASPTVRLNFVSSVDGSSSHDGLSGGLSGPADKRHFELLRRACDVVLVGAGTVRSEGYGPMLVSDASVRWRVRHGMPEHPVFAIVSGSLQLDPHSRIFSEAPVRPIVVTSARASGLAEIAAVADVVVAGEDHVDLAEALRVIREHGHPQVLCEGGPSLFGSLIADGLVDELCLTVEPTLEAGDGPRIARGPIDEAQGMRLGHVLRSGDTLLLRYMR</sequence>
<dbReference type="PANTHER" id="PTHR38011:SF7">
    <property type="entry name" value="2,5-DIAMINO-6-RIBOSYLAMINO-4(3H)-PYRIMIDINONE 5'-PHOSPHATE REDUCTASE"/>
    <property type="match status" value="1"/>
</dbReference>
<proteinExistence type="predicted"/>
<reference evidence="5 6" key="1">
    <citation type="submission" date="2017-09" db="EMBL/GenBank/DDBJ databases">
        <authorList>
            <person name="Ehlers B."/>
            <person name="Leendertz F.H."/>
        </authorList>
    </citation>
    <scope>NUCLEOTIDE SEQUENCE [LARGE SCALE GENOMIC DNA]</scope>
    <source>
        <strain evidence="5 6">CGMCC 1.05381</strain>
    </source>
</reference>
<evidence type="ECO:0000259" key="4">
    <source>
        <dbReference type="Pfam" id="PF01872"/>
    </source>
</evidence>
<feature type="domain" description="Bacterial bifunctional deaminase-reductase C-terminal" evidence="4">
    <location>
        <begin position="30"/>
        <end position="233"/>
    </location>
</feature>
<dbReference type="OrthoDB" id="5243299at2"/>
<evidence type="ECO:0000256" key="2">
    <source>
        <dbReference type="ARBA" id="ARBA00022857"/>
    </source>
</evidence>
<name>A0A2C8YHK6_9MICO</name>
<keyword evidence="2" id="KW-0521">NADP</keyword>
<dbReference type="Pfam" id="PF01872">
    <property type="entry name" value="RibD_C"/>
    <property type="match status" value="1"/>
</dbReference>
<evidence type="ECO:0000313" key="6">
    <source>
        <dbReference type="Proteomes" id="UP000219440"/>
    </source>
</evidence>
<evidence type="ECO:0000256" key="3">
    <source>
        <dbReference type="ARBA" id="ARBA00023002"/>
    </source>
</evidence>
<dbReference type="GO" id="GO:0009231">
    <property type="term" value="P:riboflavin biosynthetic process"/>
    <property type="evidence" value="ECO:0007669"/>
    <property type="project" value="InterPro"/>
</dbReference>
<dbReference type="Gene3D" id="3.40.430.10">
    <property type="entry name" value="Dihydrofolate Reductase, subunit A"/>
    <property type="match status" value="1"/>
</dbReference>
<keyword evidence="6" id="KW-1185">Reference proteome</keyword>
<dbReference type="InterPro" id="IPR002734">
    <property type="entry name" value="RibDG_C"/>
</dbReference>
<dbReference type="GO" id="GO:0008703">
    <property type="term" value="F:5-amino-6-(5-phosphoribosylamino)uracil reductase activity"/>
    <property type="evidence" value="ECO:0007669"/>
    <property type="project" value="InterPro"/>
</dbReference>
<evidence type="ECO:0000256" key="1">
    <source>
        <dbReference type="ARBA" id="ARBA00005104"/>
    </source>
</evidence>
<keyword evidence="3" id="KW-0560">Oxidoreductase</keyword>
<dbReference type="SUPFAM" id="SSF53597">
    <property type="entry name" value="Dihydrofolate reductase-like"/>
    <property type="match status" value="1"/>
</dbReference>
<gene>
    <name evidence="5" type="ORF">SAMN06296378_0335</name>
</gene>
<dbReference type="Proteomes" id="UP000219440">
    <property type="component" value="Unassembled WGS sequence"/>
</dbReference>
<accession>A0A2C8YHK6</accession>
<comment type="pathway">
    <text evidence="1">Cofactor biosynthesis; riboflavin biosynthesis.</text>
</comment>
<dbReference type="RefSeq" id="WP_097059491.1">
    <property type="nucleotide sequence ID" value="NZ_BMLC01000002.1"/>
</dbReference>